<dbReference type="Gene3D" id="1.10.10.10">
    <property type="entry name" value="Winged helix-like DNA-binding domain superfamily/Winged helix DNA-binding domain"/>
    <property type="match status" value="1"/>
</dbReference>
<evidence type="ECO:0000256" key="3">
    <source>
        <dbReference type="ARBA" id="ARBA00023163"/>
    </source>
</evidence>
<organism evidence="5 6">
    <name type="scientific">Variovorax humicola</name>
    <dbReference type="NCBI Taxonomy" id="1769758"/>
    <lineage>
        <taxon>Bacteria</taxon>
        <taxon>Pseudomonadati</taxon>
        <taxon>Pseudomonadota</taxon>
        <taxon>Betaproteobacteria</taxon>
        <taxon>Burkholderiales</taxon>
        <taxon>Comamonadaceae</taxon>
        <taxon>Variovorax</taxon>
    </lineage>
</organism>
<proteinExistence type="predicted"/>
<dbReference type="Pfam" id="PF00196">
    <property type="entry name" value="GerE"/>
    <property type="match status" value="1"/>
</dbReference>
<evidence type="ECO:0000256" key="1">
    <source>
        <dbReference type="ARBA" id="ARBA00023015"/>
    </source>
</evidence>
<evidence type="ECO:0000313" key="6">
    <source>
        <dbReference type="Proteomes" id="UP001363010"/>
    </source>
</evidence>
<dbReference type="PROSITE" id="PS00622">
    <property type="entry name" value="HTH_LUXR_1"/>
    <property type="match status" value="1"/>
</dbReference>
<dbReference type="Gene3D" id="3.30.450.80">
    <property type="entry name" value="Transcription factor LuxR-like, autoinducer-binding domain"/>
    <property type="match status" value="1"/>
</dbReference>
<evidence type="ECO:0000313" key="5">
    <source>
        <dbReference type="EMBL" id="MEJ8825347.1"/>
    </source>
</evidence>
<dbReference type="RefSeq" id="WP_340366378.1">
    <property type="nucleotide sequence ID" value="NZ_JBBKZV010000021.1"/>
</dbReference>
<dbReference type="InterPro" id="IPR005143">
    <property type="entry name" value="TF_LuxR_autoind-bd_dom"/>
</dbReference>
<dbReference type="InterPro" id="IPR000792">
    <property type="entry name" value="Tscrpt_reg_LuxR_C"/>
</dbReference>
<keyword evidence="1" id="KW-0805">Transcription regulation</keyword>
<dbReference type="PANTHER" id="PTHR44688:SF16">
    <property type="entry name" value="DNA-BINDING TRANSCRIPTIONAL ACTIVATOR DEVR_DOSR"/>
    <property type="match status" value="1"/>
</dbReference>
<evidence type="ECO:0000256" key="2">
    <source>
        <dbReference type="ARBA" id="ARBA00023125"/>
    </source>
</evidence>
<keyword evidence="2" id="KW-0238">DNA-binding</keyword>
<dbReference type="EMBL" id="JBBKZV010000021">
    <property type="protein sequence ID" value="MEJ8825347.1"/>
    <property type="molecule type" value="Genomic_DNA"/>
</dbReference>
<dbReference type="SMART" id="SM00421">
    <property type="entry name" value="HTH_LUXR"/>
    <property type="match status" value="1"/>
</dbReference>
<protein>
    <submittedName>
        <fullName evidence="5">Autoinducer binding domain-containing protein</fullName>
    </submittedName>
</protein>
<feature type="domain" description="HTH luxR-type" evidence="4">
    <location>
        <begin position="169"/>
        <end position="234"/>
    </location>
</feature>
<dbReference type="InterPro" id="IPR036693">
    <property type="entry name" value="TF_LuxR_autoind-bd_dom_sf"/>
</dbReference>
<dbReference type="PROSITE" id="PS50043">
    <property type="entry name" value="HTH_LUXR_2"/>
    <property type="match status" value="1"/>
</dbReference>
<dbReference type="SUPFAM" id="SSF75516">
    <property type="entry name" value="Pheromone-binding domain of LuxR-like quorum-sensing transcription factors"/>
    <property type="match status" value="1"/>
</dbReference>
<reference evidence="5 6" key="1">
    <citation type="submission" date="2024-03" db="EMBL/GenBank/DDBJ databases">
        <title>Novel species of the genus Variovorax.</title>
        <authorList>
            <person name="Liu Q."/>
            <person name="Xin Y.-H."/>
        </authorList>
    </citation>
    <scope>NUCLEOTIDE SEQUENCE [LARGE SCALE GENOMIC DNA]</scope>
    <source>
        <strain evidence="5 6">KACC 18501</strain>
    </source>
</reference>
<dbReference type="SUPFAM" id="SSF46894">
    <property type="entry name" value="C-terminal effector domain of the bipartite response regulators"/>
    <property type="match status" value="1"/>
</dbReference>
<dbReference type="InterPro" id="IPR036388">
    <property type="entry name" value="WH-like_DNA-bd_sf"/>
</dbReference>
<gene>
    <name evidence="5" type="ORF">WKW80_25550</name>
</gene>
<keyword evidence="3" id="KW-0804">Transcription</keyword>
<keyword evidence="6" id="KW-1185">Reference proteome</keyword>
<dbReference type="Proteomes" id="UP001363010">
    <property type="component" value="Unassembled WGS sequence"/>
</dbReference>
<comment type="caution">
    <text evidence="5">The sequence shown here is derived from an EMBL/GenBank/DDBJ whole genome shotgun (WGS) entry which is preliminary data.</text>
</comment>
<sequence>MKCWQEDLLDIVFDDATCELEVFRRIEDAALALGFDHVAYGFQSPLPFSRPKITLLNNYPRSWQERYNQAGYLQVDPTVAHGRRSQESIIWADQVFMGAQSLWDEARAHGLRVGWVQSSLDGLGAGGMITLSRSCLPLTPKELDAKQPKMRWLVQVAHLAFSRLLRCKPTKGFRTLSGRELEVLKWSADGKSAQDIADILSVSKSTVDFHVKNSVTKLQVPNKTAAVVRAALLGLLS</sequence>
<dbReference type="InterPro" id="IPR016032">
    <property type="entry name" value="Sig_transdc_resp-reg_C-effctor"/>
</dbReference>
<dbReference type="PRINTS" id="PR00038">
    <property type="entry name" value="HTHLUXR"/>
</dbReference>
<evidence type="ECO:0000259" key="4">
    <source>
        <dbReference type="PROSITE" id="PS50043"/>
    </source>
</evidence>
<dbReference type="PANTHER" id="PTHR44688">
    <property type="entry name" value="DNA-BINDING TRANSCRIPTIONAL ACTIVATOR DEVR_DOSR"/>
    <property type="match status" value="1"/>
</dbReference>
<name>A0ABU8W5N0_9BURK</name>
<dbReference type="Pfam" id="PF03472">
    <property type="entry name" value="Autoind_bind"/>
    <property type="match status" value="1"/>
</dbReference>
<accession>A0ABU8W5N0</accession>
<dbReference type="CDD" id="cd06170">
    <property type="entry name" value="LuxR_C_like"/>
    <property type="match status" value="1"/>
</dbReference>